<proteinExistence type="predicted"/>
<evidence type="ECO:0000313" key="1">
    <source>
        <dbReference type="EMBL" id="RVW35859.1"/>
    </source>
</evidence>
<organism evidence="1 2">
    <name type="scientific">Vitis vinifera</name>
    <name type="common">Grape</name>
    <dbReference type="NCBI Taxonomy" id="29760"/>
    <lineage>
        <taxon>Eukaryota</taxon>
        <taxon>Viridiplantae</taxon>
        <taxon>Streptophyta</taxon>
        <taxon>Embryophyta</taxon>
        <taxon>Tracheophyta</taxon>
        <taxon>Spermatophyta</taxon>
        <taxon>Magnoliopsida</taxon>
        <taxon>eudicotyledons</taxon>
        <taxon>Gunneridae</taxon>
        <taxon>Pentapetalae</taxon>
        <taxon>rosids</taxon>
        <taxon>Vitales</taxon>
        <taxon>Vitaceae</taxon>
        <taxon>Viteae</taxon>
        <taxon>Vitis</taxon>
    </lineage>
</organism>
<name>A0A438DKC1_VITVI</name>
<sequence>MAVEERDSGNLEFPTSLYHSTNIIIKNCIKNFTLYFTLLEAARKANFKDIASQVAAGFASGRYIILVNLRLSEKEKCFIEMENHLLTCHHSFWPSLSGHLSLWHLSFRPSVLVLRVKGENLILSSFPCHQFGKRLSGRSNRRQKTFTAGDFSGELFRRRLFPHRKERLQETSNFSQTPEPENHPRACHAVFRPATASHAPAREGACATFRRHASFSSLA</sequence>
<dbReference type="AlphaFoldDB" id="A0A438DKC1"/>
<protein>
    <submittedName>
        <fullName evidence="1">Uncharacterized protein</fullName>
    </submittedName>
</protein>
<accession>A0A438DKC1</accession>
<comment type="caution">
    <text evidence="1">The sequence shown here is derived from an EMBL/GenBank/DDBJ whole genome shotgun (WGS) entry which is preliminary data.</text>
</comment>
<gene>
    <name evidence="1" type="ORF">CK203_084636</name>
</gene>
<dbReference type="Proteomes" id="UP000288805">
    <property type="component" value="Unassembled WGS sequence"/>
</dbReference>
<evidence type="ECO:0000313" key="2">
    <source>
        <dbReference type="Proteomes" id="UP000288805"/>
    </source>
</evidence>
<dbReference type="EMBL" id="QGNW01001591">
    <property type="protein sequence ID" value="RVW35859.1"/>
    <property type="molecule type" value="Genomic_DNA"/>
</dbReference>
<reference evidence="1 2" key="1">
    <citation type="journal article" date="2018" name="PLoS Genet.">
        <title>Population sequencing reveals clonal diversity and ancestral inbreeding in the grapevine cultivar Chardonnay.</title>
        <authorList>
            <person name="Roach M.J."/>
            <person name="Johnson D.L."/>
            <person name="Bohlmann J."/>
            <person name="van Vuuren H.J."/>
            <person name="Jones S.J."/>
            <person name="Pretorius I.S."/>
            <person name="Schmidt S.A."/>
            <person name="Borneman A.R."/>
        </authorList>
    </citation>
    <scope>NUCLEOTIDE SEQUENCE [LARGE SCALE GENOMIC DNA]</scope>
    <source>
        <strain evidence="2">cv. Chardonnay</strain>
        <tissue evidence="1">Leaf</tissue>
    </source>
</reference>